<dbReference type="InterPro" id="IPR011990">
    <property type="entry name" value="TPR-like_helical_dom_sf"/>
</dbReference>
<feature type="domain" description="NB-ARC" evidence="3">
    <location>
        <begin position="261"/>
        <end position="423"/>
    </location>
</feature>
<dbReference type="Pfam" id="PF25000">
    <property type="entry name" value="DUF7779"/>
    <property type="match status" value="1"/>
</dbReference>
<feature type="coiled-coil region" evidence="2">
    <location>
        <begin position="910"/>
        <end position="937"/>
    </location>
</feature>
<dbReference type="GeneID" id="10030190"/>
<dbReference type="AlphaFoldDB" id="E4URI4"/>
<dbReference type="SUPFAM" id="SSF48452">
    <property type="entry name" value="TPR-like"/>
    <property type="match status" value="2"/>
</dbReference>
<proteinExistence type="predicted"/>
<dbReference type="SMART" id="SM00028">
    <property type="entry name" value="TPR"/>
    <property type="match status" value="2"/>
</dbReference>
<dbReference type="PROSITE" id="PS50005">
    <property type="entry name" value="TPR"/>
    <property type="match status" value="1"/>
</dbReference>
<evidence type="ECO:0000313" key="5">
    <source>
        <dbReference type="EMBL" id="EFQ99406.1"/>
    </source>
</evidence>
<dbReference type="SUPFAM" id="SSF52540">
    <property type="entry name" value="P-loop containing nucleoside triphosphate hydrolases"/>
    <property type="match status" value="1"/>
</dbReference>
<dbReference type="eggNOG" id="KOG4658">
    <property type="taxonomic scope" value="Eukaryota"/>
</dbReference>
<dbReference type="HOGENOM" id="CLU_000288_125_7_1"/>
<dbReference type="VEuPathDB" id="FungiDB:MGYG_02418"/>
<dbReference type="Proteomes" id="UP000002669">
    <property type="component" value="Unassembled WGS sequence"/>
</dbReference>
<protein>
    <submittedName>
        <fullName evidence="5">Uncharacterized protein</fullName>
    </submittedName>
</protein>
<dbReference type="InterPro" id="IPR019734">
    <property type="entry name" value="TPR_rpt"/>
</dbReference>
<dbReference type="OrthoDB" id="4196780at2759"/>
<sequence>MMSSPLKSSAPKDQYVSAIWQDAIDKYYEKLKDRGVREHEINPHPWDVRNPEELLNQIQPSKEATSSKSWMDLLSRLRPILVSLNDFAAIITLAAGMNSRLAAVIWGSIRLILKFAEPVPSELLDMFEELGRALPRFRRYEQELPLTSELEEALHTTYTEIILFCADSILHFRNNPNPDKSRETWMTFSSEVSKHISNIRFYSRKVDETADMVRLSRGKNTADTVKAIENLHLSRQRSTELNLPCFMIPYGLNVKFFGRSAEVETMKERLDPNKNSGTLKIIAICGTGGVGKTQLALHYANTATDLYDVVVWIPGETKIKMTQALSQFSAKVGLPQTEGNEDDYRSIQIVHDWLNTSGKSFLLIFDNVEENKLLDQIWPRNVQGSIIITCRSHKVASKRATEVINLPCFDAEKQVDVFYSLTGQQPKNETESAAATGLLRLLGGLPLAMAQVGEFMEDRGYSYEELFSIYQKSAKKIYARTPAPAEYEHTLNTVWEVSFQELSNESKTLLNLLSFFDPDFILESIISDRRAGITDPELEFLYDSFDFGGVVGDLSKAALVSRLSAQKAISIHRLIQFTVFSRLSEEESSRYFNHVINILSRSFPNTWNQRSHQQGHGWASWETCSTILPHVSWLIRLTQGHPFRIINHELFAELVFRAGTYLWEKEQPITGTQFLDFGLELDIRPSTPTYAQAYRILGHIALDMARPKAALSAYLQALNIREQLHGNRSPQVADVYDSIACSYTEQGNVDEALQYLQKAEDIHNENNPLLMGRTQAIYALTYLRGDQPEDSLKALHHCWKLQNLTEEQVAQSKYPKHSGDIMLLARIKYAQGLKQEAQQLASRTIGIRQGLYGDKGPRVADSTFIVARMLEAEDEDTLAAKMLRSVTDMSRGVPEMQAHLARSLWFLAKVEEKMGNIAIAEKAKIEAREEREKVEGREGIDEDSDESFMSLVPWMLW</sequence>
<accession>E4URI4</accession>
<name>E4URI4_ARTGP</name>
<keyword evidence="1" id="KW-0802">TPR repeat</keyword>
<dbReference type="STRING" id="535722.E4URI4"/>
<evidence type="ECO:0000313" key="6">
    <source>
        <dbReference type="Proteomes" id="UP000002669"/>
    </source>
</evidence>
<dbReference type="InterPro" id="IPR056681">
    <property type="entry name" value="DUF7779"/>
</dbReference>
<dbReference type="GO" id="GO:0043531">
    <property type="term" value="F:ADP binding"/>
    <property type="evidence" value="ECO:0007669"/>
    <property type="project" value="InterPro"/>
</dbReference>
<dbReference type="OMA" id="AGTYLWE"/>
<dbReference type="Pfam" id="PF00931">
    <property type="entry name" value="NB-ARC"/>
    <property type="match status" value="1"/>
</dbReference>
<dbReference type="Gene3D" id="1.25.40.10">
    <property type="entry name" value="Tetratricopeptide repeat domain"/>
    <property type="match status" value="2"/>
</dbReference>
<dbReference type="InParanoid" id="E4URI4"/>
<dbReference type="EMBL" id="DS989823">
    <property type="protein sequence ID" value="EFQ99406.1"/>
    <property type="molecule type" value="Genomic_DNA"/>
</dbReference>
<gene>
    <name evidence="5" type="ORF">MGYG_02418</name>
</gene>
<organism evidence="6">
    <name type="scientific">Arthroderma gypseum (strain ATCC MYA-4604 / CBS 118893)</name>
    <name type="common">Microsporum gypseum</name>
    <dbReference type="NCBI Taxonomy" id="535722"/>
    <lineage>
        <taxon>Eukaryota</taxon>
        <taxon>Fungi</taxon>
        <taxon>Dikarya</taxon>
        <taxon>Ascomycota</taxon>
        <taxon>Pezizomycotina</taxon>
        <taxon>Eurotiomycetes</taxon>
        <taxon>Eurotiomycetidae</taxon>
        <taxon>Onygenales</taxon>
        <taxon>Arthrodermataceae</taxon>
        <taxon>Nannizzia</taxon>
    </lineage>
</organism>
<dbReference type="PANTHER" id="PTHR35205:SF1">
    <property type="entry name" value="ZU5 DOMAIN-CONTAINING PROTEIN"/>
    <property type="match status" value="1"/>
</dbReference>
<dbReference type="PANTHER" id="PTHR35205">
    <property type="entry name" value="NB-ARC AND TPR DOMAIN PROTEIN"/>
    <property type="match status" value="1"/>
</dbReference>
<dbReference type="PRINTS" id="PR00364">
    <property type="entry name" value="DISEASERSIST"/>
</dbReference>
<keyword evidence="2" id="KW-0175">Coiled coil</keyword>
<feature type="repeat" description="TPR" evidence="1">
    <location>
        <begin position="733"/>
        <end position="766"/>
    </location>
</feature>
<dbReference type="Pfam" id="PF13424">
    <property type="entry name" value="TPR_12"/>
    <property type="match status" value="1"/>
</dbReference>
<dbReference type="InterPro" id="IPR027417">
    <property type="entry name" value="P-loop_NTPase"/>
</dbReference>
<dbReference type="Gene3D" id="3.40.50.300">
    <property type="entry name" value="P-loop containing nucleotide triphosphate hydrolases"/>
    <property type="match status" value="1"/>
</dbReference>
<evidence type="ECO:0000259" key="4">
    <source>
        <dbReference type="Pfam" id="PF25000"/>
    </source>
</evidence>
<evidence type="ECO:0000259" key="3">
    <source>
        <dbReference type="Pfam" id="PF00931"/>
    </source>
</evidence>
<reference evidence="6" key="1">
    <citation type="journal article" date="2012" name="MBio">
        <title>Comparative genome analysis of Trichophyton rubrum and related dermatophytes reveals candidate genes involved in infection.</title>
        <authorList>
            <person name="Martinez D.A."/>
            <person name="Oliver B.G."/>
            <person name="Graeser Y."/>
            <person name="Goldberg J.M."/>
            <person name="Li W."/>
            <person name="Martinez-Rossi N.M."/>
            <person name="Monod M."/>
            <person name="Shelest E."/>
            <person name="Barton R.C."/>
            <person name="Birch E."/>
            <person name="Brakhage A.A."/>
            <person name="Chen Z."/>
            <person name="Gurr S.J."/>
            <person name="Heiman D."/>
            <person name="Heitman J."/>
            <person name="Kosti I."/>
            <person name="Rossi A."/>
            <person name="Saif S."/>
            <person name="Samalova M."/>
            <person name="Saunders C.W."/>
            <person name="Shea T."/>
            <person name="Summerbell R.C."/>
            <person name="Xu J."/>
            <person name="Young S."/>
            <person name="Zeng Q."/>
            <person name="Birren B.W."/>
            <person name="Cuomo C.A."/>
            <person name="White T.C."/>
        </authorList>
    </citation>
    <scope>NUCLEOTIDE SEQUENCE [LARGE SCALE GENOMIC DNA]</scope>
    <source>
        <strain evidence="6">ATCC MYA-4604 / CBS 118893</strain>
    </source>
</reference>
<dbReference type="InterPro" id="IPR002182">
    <property type="entry name" value="NB-ARC"/>
</dbReference>
<keyword evidence="6" id="KW-1185">Reference proteome</keyword>
<dbReference type="RefSeq" id="XP_003174889.1">
    <property type="nucleotide sequence ID" value="XM_003174841.1"/>
</dbReference>
<evidence type="ECO:0000256" key="1">
    <source>
        <dbReference type="PROSITE-ProRule" id="PRU00339"/>
    </source>
</evidence>
<feature type="domain" description="DUF7779" evidence="4">
    <location>
        <begin position="498"/>
        <end position="587"/>
    </location>
</feature>
<evidence type="ECO:0000256" key="2">
    <source>
        <dbReference type="SAM" id="Coils"/>
    </source>
</evidence>